<dbReference type="GO" id="GO:0005886">
    <property type="term" value="C:plasma membrane"/>
    <property type="evidence" value="ECO:0007669"/>
    <property type="project" value="TreeGrafter"/>
</dbReference>
<keyword evidence="8 11" id="KW-1133">Transmembrane helix</keyword>
<dbReference type="STRING" id="740709.A10D4_12168"/>
<feature type="transmembrane region" description="Helical" evidence="11">
    <location>
        <begin position="21"/>
        <end position="43"/>
    </location>
</feature>
<evidence type="ECO:0000256" key="7">
    <source>
        <dbReference type="ARBA" id="ARBA00022777"/>
    </source>
</evidence>
<keyword evidence="15" id="KW-1185">Reference proteome</keyword>
<feature type="transmembrane region" description="Helical" evidence="11">
    <location>
        <begin position="183"/>
        <end position="202"/>
    </location>
</feature>
<dbReference type="InterPro" id="IPR036097">
    <property type="entry name" value="HisK_dim/P_sf"/>
</dbReference>
<dbReference type="InterPro" id="IPR003594">
    <property type="entry name" value="HATPase_dom"/>
</dbReference>
<dbReference type="Pfam" id="PF02518">
    <property type="entry name" value="HATPase_c"/>
    <property type="match status" value="1"/>
</dbReference>
<dbReference type="RefSeq" id="WP_008489833.1">
    <property type="nucleotide sequence ID" value="NZ_AMRG01000019.1"/>
</dbReference>
<dbReference type="InterPro" id="IPR050428">
    <property type="entry name" value="TCS_sensor_his_kinase"/>
</dbReference>
<keyword evidence="6 11" id="KW-0812">Transmembrane</keyword>
<evidence type="ECO:0000256" key="1">
    <source>
        <dbReference type="ARBA" id="ARBA00000085"/>
    </source>
</evidence>
<evidence type="ECO:0000256" key="4">
    <source>
        <dbReference type="ARBA" id="ARBA00022553"/>
    </source>
</evidence>
<dbReference type="PANTHER" id="PTHR45436">
    <property type="entry name" value="SENSOR HISTIDINE KINASE YKOH"/>
    <property type="match status" value="1"/>
</dbReference>
<dbReference type="EMBL" id="AMRG01000019">
    <property type="protein sequence ID" value="EKE79936.1"/>
    <property type="molecule type" value="Genomic_DNA"/>
</dbReference>
<evidence type="ECO:0000256" key="9">
    <source>
        <dbReference type="ARBA" id="ARBA00023012"/>
    </source>
</evidence>
<comment type="caution">
    <text evidence="14">The sequence shown here is derived from an EMBL/GenBank/DDBJ whole genome shotgun (WGS) entry which is preliminary data.</text>
</comment>
<keyword evidence="9" id="KW-0902">Two-component regulatory system</keyword>
<dbReference type="InterPro" id="IPR004358">
    <property type="entry name" value="Sig_transdc_His_kin-like_C"/>
</dbReference>
<dbReference type="GO" id="GO:0000155">
    <property type="term" value="F:phosphorelay sensor kinase activity"/>
    <property type="evidence" value="ECO:0007669"/>
    <property type="project" value="InterPro"/>
</dbReference>
<feature type="domain" description="HAMP" evidence="13">
    <location>
        <begin position="203"/>
        <end position="255"/>
    </location>
</feature>
<reference evidence="14 15" key="1">
    <citation type="journal article" date="2012" name="J. Bacteriol.">
        <title>Genome Sequence of Idiomarina xiamenensis Type Strain 10-D-4.</title>
        <authorList>
            <person name="Lai Q."/>
            <person name="Wang L."/>
            <person name="Wang W."/>
            <person name="Shao Z."/>
        </authorList>
    </citation>
    <scope>NUCLEOTIDE SEQUENCE [LARGE SCALE GENOMIC DNA]</scope>
    <source>
        <strain evidence="14 15">10-D-4</strain>
    </source>
</reference>
<evidence type="ECO:0000256" key="10">
    <source>
        <dbReference type="ARBA" id="ARBA00023136"/>
    </source>
</evidence>
<evidence type="ECO:0000256" key="6">
    <source>
        <dbReference type="ARBA" id="ARBA00022692"/>
    </source>
</evidence>
<dbReference type="Gene3D" id="6.10.340.10">
    <property type="match status" value="1"/>
</dbReference>
<evidence type="ECO:0000259" key="12">
    <source>
        <dbReference type="PROSITE" id="PS50109"/>
    </source>
</evidence>
<dbReference type="PROSITE" id="PS50109">
    <property type="entry name" value="HIS_KIN"/>
    <property type="match status" value="1"/>
</dbReference>
<keyword evidence="4" id="KW-0597">Phosphoprotein</keyword>
<evidence type="ECO:0000256" key="11">
    <source>
        <dbReference type="SAM" id="Phobius"/>
    </source>
</evidence>
<dbReference type="InterPro" id="IPR003661">
    <property type="entry name" value="HisK_dim/P_dom"/>
</dbReference>
<dbReference type="Pfam" id="PF00512">
    <property type="entry name" value="HisKA"/>
    <property type="match status" value="1"/>
</dbReference>
<dbReference type="eggNOG" id="COG4191">
    <property type="taxonomic scope" value="Bacteria"/>
</dbReference>
<name>K2J9K4_9GAMM</name>
<dbReference type="CDD" id="cd00082">
    <property type="entry name" value="HisKA"/>
    <property type="match status" value="1"/>
</dbReference>
<dbReference type="SUPFAM" id="SSF55874">
    <property type="entry name" value="ATPase domain of HSP90 chaperone/DNA topoisomerase II/histidine kinase"/>
    <property type="match status" value="1"/>
</dbReference>
<evidence type="ECO:0000256" key="2">
    <source>
        <dbReference type="ARBA" id="ARBA00004370"/>
    </source>
</evidence>
<evidence type="ECO:0000256" key="8">
    <source>
        <dbReference type="ARBA" id="ARBA00022989"/>
    </source>
</evidence>
<dbReference type="PROSITE" id="PS50885">
    <property type="entry name" value="HAMP"/>
    <property type="match status" value="1"/>
</dbReference>
<evidence type="ECO:0000256" key="3">
    <source>
        <dbReference type="ARBA" id="ARBA00012438"/>
    </source>
</evidence>
<evidence type="ECO:0000313" key="15">
    <source>
        <dbReference type="Proteomes" id="UP000014115"/>
    </source>
</evidence>
<dbReference type="SMART" id="SM00304">
    <property type="entry name" value="HAMP"/>
    <property type="match status" value="1"/>
</dbReference>
<dbReference type="PATRIC" id="fig|740709.3.peg.2458"/>
<dbReference type="CDD" id="cd06225">
    <property type="entry name" value="HAMP"/>
    <property type="match status" value="1"/>
</dbReference>
<dbReference type="EC" id="2.7.13.3" evidence="3"/>
<keyword evidence="10 11" id="KW-0472">Membrane</keyword>
<keyword evidence="5" id="KW-0808">Transferase</keyword>
<feature type="domain" description="Histidine kinase" evidence="12">
    <location>
        <begin position="286"/>
        <end position="491"/>
    </location>
</feature>
<dbReference type="SMART" id="SM00388">
    <property type="entry name" value="HisKA"/>
    <property type="match status" value="1"/>
</dbReference>
<accession>K2J9K4</accession>
<dbReference type="PRINTS" id="PR00344">
    <property type="entry name" value="BCTRLSENSOR"/>
</dbReference>
<evidence type="ECO:0000259" key="13">
    <source>
        <dbReference type="PROSITE" id="PS50885"/>
    </source>
</evidence>
<dbReference type="InterPro" id="IPR005467">
    <property type="entry name" value="His_kinase_dom"/>
</dbReference>
<dbReference type="Proteomes" id="UP000014115">
    <property type="component" value="Unassembled WGS sequence"/>
</dbReference>
<protein>
    <recommendedName>
        <fullName evidence="3">histidine kinase</fullName>
        <ecNumber evidence="3">2.7.13.3</ecNumber>
    </recommendedName>
</protein>
<sequence length="496" mass="54363">MTKVSSLLRRLNNGLLSGLQLSLLVYVVLPMLVLSGLAISSGLQVANEQATEKLKSDLELVGRAIRLPISDALMRGDLATVSTNLESVFSIGRVYGASVYDTNGDLVAAAGIAEPDLTNSLLFEEVVRTGQQQDSYRSVAGRDVYSHFLPIIDRGGRINGLLQITRRASDFDQQFRQLSNIAWLSWGVFALLTIALLVFGHYRGVGRHVDRLVETMRKVAQGQRSVRAAEQGPRELREVARGLNGMLDSMLQAEQALQQSQAHERRLNQALREKEKMAAIGRVASGVAHELGAPLTVIDGRAQRLQRQHPDSESQRQLTAVRGQVQRLTRMVQQLLAFSRTPTQQWQRLSVKQLLLAAQQQIGYEYDSGAAIHINMSQDYYINGDQQRLELALVNILRNALQVAEQRIELSCSQQQQQLCICCCDDGPGLPENLSVDDMLSPFVSTKAQGKGTGLGLTIVQHIISDHGGELQLSNHAAGGCCVSVCLPSAEQGAEQ</sequence>
<dbReference type="InterPro" id="IPR003660">
    <property type="entry name" value="HAMP_dom"/>
</dbReference>
<proteinExistence type="predicted"/>
<keyword evidence="7 14" id="KW-0418">Kinase</keyword>
<dbReference type="Gene3D" id="3.30.565.10">
    <property type="entry name" value="Histidine kinase-like ATPase, C-terminal domain"/>
    <property type="match status" value="1"/>
</dbReference>
<organism evidence="14 15">
    <name type="scientific">Idiomarina xiamenensis 10-D-4</name>
    <dbReference type="NCBI Taxonomy" id="740709"/>
    <lineage>
        <taxon>Bacteria</taxon>
        <taxon>Pseudomonadati</taxon>
        <taxon>Pseudomonadota</taxon>
        <taxon>Gammaproteobacteria</taxon>
        <taxon>Alteromonadales</taxon>
        <taxon>Idiomarinaceae</taxon>
        <taxon>Idiomarina</taxon>
    </lineage>
</organism>
<evidence type="ECO:0000256" key="5">
    <source>
        <dbReference type="ARBA" id="ARBA00022679"/>
    </source>
</evidence>
<evidence type="ECO:0000313" key="14">
    <source>
        <dbReference type="EMBL" id="EKE79936.1"/>
    </source>
</evidence>
<gene>
    <name evidence="14" type="ORF">A10D4_12168</name>
</gene>
<dbReference type="SMART" id="SM00387">
    <property type="entry name" value="HATPase_c"/>
    <property type="match status" value="1"/>
</dbReference>
<dbReference type="Gene3D" id="1.10.287.130">
    <property type="match status" value="1"/>
</dbReference>
<dbReference type="Pfam" id="PF00672">
    <property type="entry name" value="HAMP"/>
    <property type="match status" value="1"/>
</dbReference>
<dbReference type="InterPro" id="IPR036890">
    <property type="entry name" value="HATPase_C_sf"/>
</dbReference>
<dbReference type="AlphaFoldDB" id="K2J9K4"/>
<dbReference type="PANTHER" id="PTHR45436:SF5">
    <property type="entry name" value="SENSOR HISTIDINE KINASE TRCS"/>
    <property type="match status" value="1"/>
</dbReference>
<comment type="subcellular location">
    <subcellularLocation>
        <location evidence="2">Membrane</location>
    </subcellularLocation>
</comment>
<comment type="catalytic activity">
    <reaction evidence="1">
        <text>ATP + protein L-histidine = ADP + protein N-phospho-L-histidine.</text>
        <dbReference type="EC" id="2.7.13.3"/>
    </reaction>
</comment>
<dbReference type="SUPFAM" id="SSF47384">
    <property type="entry name" value="Homodimeric domain of signal transducing histidine kinase"/>
    <property type="match status" value="1"/>
</dbReference>